<accession>A0A8H3IZP1</accession>
<organism evidence="1 2">
    <name type="scientific">Alectoria fallacina</name>
    <dbReference type="NCBI Taxonomy" id="1903189"/>
    <lineage>
        <taxon>Eukaryota</taxon>
        <taxon>Fungi</taxon>
        <taxon>Dikarya</taxon>
        <taxon>Ascomycota</taxon>
        <taxon>Pezizomycotina</taxon>
        <taxon>Lecanoromycetes</taxon>
        <taxon>OSLEUM clade</taxon>
        <taxon>Lecanoromycetidae</taxon>
        <taxon>Lecanorales</taxon>
        <taxon>Lecanorineae</taxon>
        <taxon>Parmeliaceae</taxon>
        <taxon>Alectoria</taxon>
    </lineage>
</organism>
<gene>
    <name evidence="1" type="ORF">ALECFALPRED_006522</name>
</gene>
<evidence type="ECO:0000313" key="2">
    <source>
        <dbReference type="Proteomes" id="UP000664203"/>
    </source>
</evidence>
<reference evidence="1" key="1">
    <citation type="submission" date="2021-03" db="EMBL/GenBank/DDBJ databases">
        <authorList>
            <person name="Tagirdzhanova G."/>
        </authorList>
    </citation>
    <scope>NUCLEOTIDE SEQUENCE</scope>
</reference>
<evidence type="ECO:0000313" key="1">
    <source>
        <dbReference type="EMBL" id="CAF9935694.1"/>
    </source>
</evidence>
<dbReference type="Proteomes" id="UP000664203">
    <property type="component" value="Unassembled WGS sequence"/>
</dbReference>
<comment type="caution">
    <text evidence="1">The sequence shown here is derived from an EMBL/GenBank/DDBJ whole genome shotgun (WGS) entry which is preliminary data.</text>
</comment>
<sequence>MNEIYERANQVLAWLGEHDLQINDVSQETLDLMVDTEEDTSNSRANGPFADMFLQEIAALKKALSIVKVKFLYGLTSLIQFAVKKWGRTSIAEAIVSSEGRFSKLPGFEDEMEAIKQVFEYRSYWER</sequence>
<proteinExistence type="predicted"/>
<dbReference type="AlphaFoldDB" id="A0A8H3IZP1"/>
<dbReference type="EMBL" id="CAJPDR010000415">
    <property type="protein sequence ID" value="CAF9935694.1"/>
    <property type="molecule type" value="Genomic_DNA"/>
</dbReference>
<keyword evidence="2" id="KW-1185">Reference proteome</keyword>
<protein>
    <submittedName>
        <fullName evidence="1">Uncharacterized protein</fullName>
    </submittedName>
</protein>
<name>A0A8H3IZP1_9LECA</name>